<evidence type="ECO:0000259" key="1">
    <source>
        <dbReference type="PROSITE" id="PS51471"/>
    </source>
</evidence>
<sequence length="269" mass="31395">KAGEKIRELFESTAFEERIKYKAQRHGSVNQGYFPIKETTIIHPDLVEGWVFCRRAFKLNKNSDYIESNYWPRPGFEPVFRQVVLAHEQLIKPIMQSILSYLEIDPHFYDKKLDRTNFGLRLNYYPPMADQKRGKSGGRMLGHEDIDLFTILPASNTDGLQVLNRSNMKWIRLDPKPGDIILNTGDYMQRISNDILPSTTHRVSWPKNYDQSLIPRISFPMAVYVWENELLEVLPNLGNPKYEPIRAEKFHTSITSKYYGDEYATDVSD</sequence>
<evidence type="ECO:0000313" key="2">
    <source>
        <dbReference type="EMBL" id="SVC65319.1"/>
    </source>
</evidence>
<dbReference type="InterPro" id="IPR005123">
    <property type="entry name" value="Oxoglu/Fe-dep_dioxygenase_dom"/>
</dbReference>
<dbReference type="EMBL" id="UINC01103152">
    <property type="protein sequence ID" value="SVC65319.1"/>
    <property type="molecule type" value="Genomic_DNA"/>
</dbReference>
<dbReference type="Gene3D" id="2.60.120.330">
    <property type="entry name" value="B-lactam Antibiotic, Isopenicillin N Synthase, Chain"/>
    <property type="match status" value="1"/>
</dbReference>
<gene>
    <name evidence="2" type="ORF">METZ01_LOCUS318173</name>
</gene>
<organism evidence="2">
    <name type="scientific">marine metagenome</name>
    <dbReference type="NCBI Taxonomy" id="408172"/>
    <lineage>
        <taxon>unclassified sequences</taxon>
        <taxon>metagenomes</taxon>
        <taxon>ecological metagenomes</taxon>
    </lineage>
</organism>
<protein>
    <recommendedName>
        <fullName evidence="1">Fe2OG dioxygenase domain-containing protein</fullName>
    </recommendedName>
</protein>
<feature type="non-terminal residue" evidence="2">
    <location>
        <position position="1"/>
    </location>
</feature>
<dbReference type="Pfam" id="PF03171">
    <property type="entry name" value="2OG-FeII_Oxy"/>
    <property type="match status" value="1"/>
</dbReference>
<dbReference type="SUPFAM" id="SSF51197">
    <property type="entry name" value="Clavaminate synthase-like"/>
    <property type="match status" value="1"/>
</dbReference>
<proteinExistence type="predicted"/>
<accession>A0A382NW12</accession>
<dbReference type="InterPro" id="IPR050231">
    <property type="entry name" value="Iron_ascorbate_oxido_reductase"/>
</dbReference>
<dbReference type="PANTHER" id="PTHR47990">
    <property type="entry name" value="2-OXOGLUTARATE (2OG) AND FE(II)-DEPENDENT OXYGENASE SUPERFAMILY PROTEIN-RELATED"/>
    <property type="match status" value="1"/>
</dbReference>
<reference evidence="2" key="1">
    <citation type="submission" date="2018-05" db="EMBL/GenBank/DDBJ databases">
        <authorList>
            <person name="Lanie J.A."/>
            <person name="Ng W.-L."/>
            <person name="Kazmierczak K.M."/>
            <person name="Andrzejewski T.M."/>
            <person name="Davidsen T.M."/>
            <person name="Wayne K.J."/>
            <person name="Tettelin H."/>
            <person name="Glass J.I."/>
            <person name="Rusch D."/>
            <person name="Podicherti R."/>
            <person name="Tsui H.-C.T."/>
            <person name="Winkler M.E."/>
        </authorList>
    </citation>
    <scope>NUCLEOTIDE SEQUENCE</scope>
</reference>
<dbReference type="PROSITE" id="PS51471">
    <property type="entry name" value="FE2OG_OXY"/>
    <property type="match status" value="1"/>
</dbReference>
<dbReference type="InterPro" id="IPR027443">
    <property type="entry name" value="IPNS-like_sf"/>
</dbReference>
<name>A0A382NW12_9ZZZZ</name>
<dbReference type="InterPro" id="IPR044861">
    <property type="entry name" value="IPNS-like_FE2OG_OXY"/>
</dbReference>
<feature type="domain" description="Fe2OG dioxygenase" evidence="1">
    <location>
        <begin position="116"/>
        <end position="225"/>
    </location>
</feature>
<dbReference type="AlphaFoldDB" id="A0A382NW12"/>